<accession>A0ACB9RTF3</accession>
<evidence type="ECO:0000313" key="1">
    <source>
        <dbReference type="EMBL" id="KAI4381980.1"/>
    </source>
</evidence>
<sequence length="68" mass="7417">MRRSGSGSPGTPSVLSPKEEEEKAIAEKGFYLHPVSTLPRPPELLPLFPLHSPRKQRDDNATSMSSSS</sequence>
<gene>
    <name evidence="1" type="ORF">MLD38_007994</name>
</gene>
<organism evidence="1 2">
    <name type="scientific">Melastoma candidum</name>
    <dbReference type="NCBI Taxonomy" id="119954"/>
    <lineage>
        <taxon>Eukaryota</taxon>
        <taxon>Viridiplantae</taxon>
        <taxon>Streptophyta</taxon>
        <taxon>Embryophyta</taxon>
        <taxon>Tracheophyta</taxon>
        <taxon>Spermatophyta</taxon>
        <taxon>Magnoliopsida</taxon>
        <taxon>eudicotyledons</taxon>
        <taxon>Gunneridae</taxon>
        <taxon>Pentapetalae</taxon>
        <taxon>rosids</taxon>
        <taxon>malvids</taxon>
        <taxon>Myrtales</taxon>
        <taxon>Melastomataceae</taxon>
        <taxon>Melastomatoideae</taxon>
        <taxon>Melastomateae</taxon>
        <taxon>Melastoma</taxon>
    </lineage>
</organism>
<comment type="caution">
    <text evidence="1">The sequence shown here is derived from an EMBL/GenBank/DDBJ whole genome shotgun (WGS) entry which is preliminary data.</text>
</comment>
<keyword evidence="2" id="KW-1185">Reference proteome</keyword>
<dbReference type="Proteomes" id="UP001057402">
    <property type="component" value="Chromosome 3"/>
</dbReference>
<dbReference type="EMBL" id="CM042882">
    <property type="protein sequence ID" value="KAI4381980.1"/>
    <property type="molecule type" value="Genomic_DNA"/>
</dbReference>
<name>A0ACB9RTF3_9MYRT</name>
<protein>
    <submittedName>
        <fullName evidence="1">Uncharacterized protein</fullName>
    </submittedName>
</protein>
<reference evidence="2" key="1">
    <citation type="journal article" date="2023" name="Front. Plant Sci.">
        <title>Chromosomal-level genome assembly of Melastoma candidum provides insights into trichome evolution.</title>
        <authorList>
            <person name="Zhong Y."/>
            <person name="Wu W."/>
            <person name="Sun C."/>
            <person name="Zou P."/>
            <person name="Liu Y."/>
            <person name="Dai S."/>
            <person name="Zhou R."/>
        </authorList>
    </citation>
    <scope>NUCLEOTIDE SEQUENCE [LARGE SCALE GENOMIC DNA]</scope>
</reference>
<proteinExistence type="predicted"/>
<evidence type="ECO:0000313" key="2">
    <source>
        <dbReference type="Proteomes" id="UP001057402"/>
    </source>
</evidence>